<dbReference type="GO" id="GO:0019323">
    <property type="term" value="P:pentose catabolic process"/>
    <property type="evidence" value="ECO:0007669"/>
    <property type="project" value="TreeGrafter"/>
</dbReference>
<reference evidence="4 5" key="1">
    <citation type="journal article" date="2016" name="Nat. Commun.">
        <title>Thousands of microbial genomes shed light on interconnected biogeochemical processes in an aquifer system.</title>
        <authorList>
            <person name="Anantharaman K."/>
            <person name="Brown C.T."/>
            <person name="Hug L.A."/>
            <person name="Sharon I."/>
            <person name="Castelle C.J."/>
            <person name="Probst A.J."/>
            <person name="Thomas B.C."/>
            <person name="Singh A."/>
            <person name="Wilkins M.J."/>
            <person name="Karaoz U."/>
            <person name="Brodie E.L."/>
            <person name="Williams K.H."/>
            <person name="Hubbard S.S."/>
            <person name="Banfield J.F."/>
        </authorList>
    </citation>
    <scope>NUCLEOTIDE SEQUENCE [LARGE SCALE GENOMIC DNA]</scope>
</reference>
<dbReference type="InterPro" id="IPR001303">
    <property type="entry name" value="Aldolase_II/adducin_N"/>
</dbReference>
<keyword evidence="1" id="KW-0479">Metal-binding</keyword>
<dbReference type="GO" id="GO:0005829">
    <property type="term" value="C:cytosol"/>
    <property type="evidence" value="ECO:0007669"/>
    <property type="project" value="TreeGrafter"/>
</dbReference>
<dbReference type="SMART" id="SM01007">
    <property type="entry name" value="Aldolase_II"/>
    <property type="match status" value="1"/>
</dbReference>
<organism evidence="4 5">
    <name type="scientific">Candidatus Coatesbacteria bacterium RBG_13_66_14</name>
    <dbReference type="NCBI Taxonomy" id="1817816"/>
    <lineage>
        <taxon>Bacteria</taxon>
        <taxon>Candidatus Coatesiibacteriota</taxon>
    </lineage>
</organism>
<dbReference type="STRING" id="1817816.A2Y64_07420"/>
<keyword evidence="2" id="KW-0456">Lyase</keyword>
<feature type="domain" description="Class II aldolase/adducin N-terminal" evidence="3">
    <location>
        <begin position="1"/>
        <end position="169"/>
    </location>
</feature>
<sequence>MYARGMVAANDGNISVRLGGGLFAVTAAGVSKGFLGPDDVVVIDESGRKIEGGSKPTSEAKLHLFAYSRRPDVGAVCHAHPPFATAFAVSGRALPPDILPEIILAVGGGIPLTPYATPSTEELARSIEEHLGGADAFLLANHGVLTLGADLTQAYHRLETVEHYAKIAWLALSLGGATPLPEGELDRLWCISKGLAPDCREPGRGGEDNSPV</sequence>
<dbReference type="PANTHER" id="PTHR22789">
    <property type="entry name" value="FUCULOSE PHOSPHATE ALDOLASE"/>
    <property type="match status" value="1"/>
</dbReference>
<evidence type="ECO:0000259" key="3">
    <source>
        <dbReference type="SMART" id="SM01007"/>
    </source>
</evidence>
<dbReference type="Gene3D" id="3.40.225.10">
    <property type="entry name" value="Class II aldolase/adducin N-terminal domain"/>
    <property type="match status" value="1"/>
</dbReference>
<proteinExistence type="predicted"/>
<gene>
    <name evidence="4" type="ORF">A2Y64_07420</name>
</gene>
<dbReference type="GO" id="GO:0016832">
    <property type="term" value="F:aldehyde-lyase activity"/>
    <property type="evidence" value="ECO:0007669"/>
    <property type="project" value="TreeGrafter"/>
</dbReference>
<accession>A0A1F5F703</accession>
<dbReference type="EMBL" id="MFAF01000072">
    <property type="protein sequence ID" value="OGD75442.1"/>
    <property type="molecule type" value="Genomic_DNA"/>
</dbReference>
<evidence type="ECO:0000256" key="2">
    <source>
        <dbReference type="ARBA" id="ARBA00023239"/>
    </source>
</evidence>
<name>A0A1F5F703_9BACT</name>
<dbReference type="AlphaFoldDB" id="A0A1F5F703"/>
<dbReference type="PANTHER" id="PTHR22789:SF0">
    <property type="entry name" value="3-OXO-TETRONATE 4-PHOSPHATE DECARBOXYLASE-RELATED"/>
    <property type="match status" value="1"/>
</dbReference>
<evidence type="ECO:0000256" key="1">
    <source>
        <dbReference type="ARBA" id="ARBA00022723"/>
    </source>
</evidence>
<evidence type="ECO:0000313" key="4">
    <source>
        <dbReference type="EMBL" id="OGD75442.1"/>
    </source>
</evidence>
<comment type="caution">
    <text evidence="4">The sequence shown here is derived from an EMBL/GenBank/DDBJ whole genome shotgun (WGS) entry which is preliminary data.</text>
</comment>
<dbReference type="Pfam" id="PF00596">
    <property type="entry name" value="Aldolase_II"/>
    <property type="match status" value="1"/>
</dbReference>
<evidence type="ECO:0000313" key="5">
    <source>
        <dbReference type="Proteomes" id="UP000177187"/>
    </source>
</evidence>
<dbReference type="Proteomes" id="UP000177187">
    <property type="component" value="Unassembled WGS sequence"/>
</dbReference>
<dbReference type="InterPro" id="IPR036409">
    <property type="entry name" value="Aldolase_II/adducin_N_sf"/>
</dbReference>
<dbReference type="SUPFAM" id="SSF53639">
    <property type="entry name" value="AraD/HMP-PK domain-like"/>
    <property type="match status" value="1"/>
</dbReference>
<protein>
    <recommendedName>
        <fullName evidence="3">Class II aldolase/adducin N-terminal domain-containing protein</fullName>
    </recommendedName>
</protein>
<dbReference type="GO" id="GO:0046872">
    <property type="term" value="F:metal ion binding"/>
    <property type="evidence" value="ECO:0007669"/>
    <property type="project" value="UniProtKB-KW"/>
</dbReference>
<dbReference type="InterPro" id="IPR050197">
    <property type="entry name" value="Aldolase_class_II_sugar_metab"/>
</dbReference>